<keyword evidence="10" id="KW-0969">Cilium</keyword>
<comment type="subcellular location">
    <subcellularLocation>
        <location evidence="1">Bacterial flagellum basal body</location>
    </subcellularLocation>
    <subcellularLocation>
        <location evidence="2">Cell membrane</location>
    </subcellularLocation>
</comment>
<dbReference type="Proteomes" id="UP001549251">
    <property type="component" value="Unassembled WGS sequence"/>
</dbReference>
<keyword evidence="10" id="KW-0282">Flagellum</keyword>
<evidence type="ECO:0000256" key="7">
    <source>
        <dbReference type="ARBA" id="ARBA00023143"/>
    </source>
</evidence>
<evidence type="ECO:0000256" key="2">
    <source>
        <dbReference type="ARBA" id="ARBA00004236"/>
    </source>
</evidence>
<evidence type="ECO:0000256" key="9">
    <source>
        <dbReference type="SAM" id="Phobius"/>
    </source>
</evidence>
<comment type="similarity">
    <text evidence="8">Belongs to the FliO/MopB family.</text>
</comment>
<evidence type="ECO:0000256" key="3">
    <source>
        <dbReference type="ARBA" id="ARBA00022475"/>
    </source>
</evidence>
<proteinExistence type="inferred from homology"/>
<feature type="transmembrane region" description="Helical" evidence="9">
    <location>
        <begin position="26"/>
        <end position="44"/>
    </location>
</feature>
<sequence length="130" mass="13797">MGTLALMLAAAPAAVPEFNAAGELVRVVLSLLGIIGLILAAGWLTRRMQRRHGVAGRRIRCVETFAVGARERLLLLDADGKRLLIGMGPGGMRTLHVYDGAPAEPVAIEQPAAPPLPAFGELLARWKRSA</sequence>
<dbReference type="RefSeq" id="WP_354552613.1">
    <property type="nucleotide sequence ID" value="NZ_JBEPSD010000003.1"/>
</dbReference>
<evidence type="ECO:0000256" key="8">
    <source>
        <dbReference type="ARBA" id="ARBA00037937"/>
    </source>
</evidence>
<dbReference type="EMBL" id="JBEPSD010000003">
    <property type="protein sequence ID" value="MET4570888.1"/>
    <property type="molecule type" value="Genomic_DNA"/>
</dbReference>
<dbReference type="Pfam" id="PF04347">
    <property type="entry name" value="FliO"/>
    <property type="match status" value="1"/>
</dbReference>
<accession>A0ABV2Q228</accession>
<organism evidence="10 11">
    <name type="scientific">Rhodanobacter soli</name>
    <dbReference type="NCBI Taxonomy" id="590609"/>
    <lineage>
        <taxon>Bacteria</taxon>
        <taxon>Pseudomonadati</taxon>
        <taxon>Pseudomonadota</taxon>
        <taxon>Gammaproteobacteria</taxon>
        <taxon>Lysobacterales</taxon>
        <taxon>Rhodanobacteraceae</taxon>
        <taxon>Rhodanobacter</taxon>
    </lineage>
</organism>
<keyword evidence="5 9" id="KW-1133">Transmembrane helix</keyword>
<protein>
    <submittedName>
        <fullName evidence="10">Flagellar protein FliO/FliZ</fullName>
    </submittedName>
</protein>
<evidence type="ECO:0000313" key="10">
    <source>
        <dbReference type="EMBL" id="MET4570888.1"/>
    </source>
</evidence>
<evidence type="ECO:0000256" key="5">
    <source>
        <dbReference type="ARBA" id="ARBA00022989"/>
    </source>
</evidence>
<dbReference type="InterPro" id="IPR052205">
    <property type="entry name" value="FliO/MopB"/>
</dbReference>
<evidence type="ECO:0000256" key="4">
    <source>
        <dbReference type="ARBA" id="ARBA00022692"/>
    </source>
</evidence>
<gene>
    <name evidence="10" type="ORF">ABIE04_003267</name>
</gene>
<dbReference type="PANTHER" id="PTHR38766:SF1">
    <property type="entry name" value="FLAGELLAR PROTEIN FLIO"/>
    <property type="match status" value="1"/>
</dbReference>
<evidence type="ECO:0000256" key="6">
    <source>
        <dbReference type="ARBA" id="ARBA00023136"/>
    </source>
</evidence>
<keyword evidence="10" id="KW-0966">Cell projection</keyword>
<name>A0ABV2Q228_9GAMM</name>
<keyword evidence="7" id="KW-0975">Bacterial flagellum</keyword>
<keyword evidence="4 9" id="KW-0812">Transmembrane</keyword>
<comment type="caution">
    <text evidence="10">The sequence shown here is derived from an EMBL/GenBank/DDBJ whole genome shotgun (WGS) entry which is preliminary data.</text>
</comment>
<dbReference type="InterPro" id="IPR022781">
    <property type="entry name" value="Flagellar_biosynth_FliO"/>
</dbReference>
<dbReference type="PANTHER" id="PTHR38766">
    <property type="entry name" value="FLAGELLAR PROTEIN FLIO"/>
    <property type="match status" value="1"/>
</dbReference>
<evidence type="ECO:0000313" key="11">
    <source>
        <dbReference type="Proteomes" id="UP001549251"/>
    </source>
</evidence>
<keyword evidence="11" id="KW-1185">Reference proteome</keyword>
<evidence type="ECO:0000256" key="1">
    <source>
        <dbReference type="ARBA" id="ARBA00004117"/>
    </source>
</evidence>
<reference evidence="10 11" key="1">
    <citation type="submission" date="2024-06" db="EMBL/GenBank/DDBJ databases">
        <title>Sorghum-associated microbial communities from plants grown in Nebraska, USA.</title>
        <authorList>
            <person name="Schachtman D."/>
        </authorList>
    </citation>
    <scope>NUCLEOTIDE SEQUENCE [LARGE SCALE GENOMIC DNA]</scope>
    <source>
        <strain evidence="10 11">1757</strain>
    </source>
</reference>
<keyword evidence="6 9" id="KW-0472">Membrane</keyword>
<keyword evidence="3" id="KW-1003">Cell membrane</keyword>